<feature type="compositionally biased region" description="Basic and acidic residues" evidence="1">
    <location>
        <begin position="1"/>
        <end position="22"/>
    </location>
</feature>
<name>A0A061QPK2_9CHLO</name>
<dbReference type="AlphaFoldDB" id="A0A061QPK2"/>
<accession>A0A061QPK2</accession>
<evidence type="ECO:0000256" key="1">
    <source>
        <dbReference type="SAM" id="MobiDB-lite"/>
    </source>
</evidence>
<feature type="compositionally biased region" description="Low complexity" evidence="1">
    <location>
        <begin position="149"/>
        <end position="160"/>
    </location>
</feature>
<evidence type="ECO:0000313" key="2">
    <source>
        <dbReference type="EMBL" id="JAC62572.1"/>
    </source>
</evidence>
<proteinExistence type="predicted"/>
<protein>
    <submittedName>
        <fullName evidence="2">Uncharacterized protein</fullName>
    </submittedName>
</protein>
<feature type="non-terminal residue" evidence="2">
    <location>
        <position position="1"/>
    </location>
</feature>
<gene>
    <name evidence="2" type="ORF">TSPGSL018_23008</name>
</gene>
<reference evidence="2" key="1">
    <citation type="submission" date="2014-05" db="EMBL/GenBank/DDBJ databases">
        <title>The transcriptome of the halophilic microalga Tetraselmis sp. GSL018 isolated from the Great Salt Lake, Utah.</title>
        <authorList>
            <person name="Jinkerson R.E."/>
            <person name="D'Adamo S."/>
            <person name="Posewitz M.C."/>
        </authorList>
    </citation>
    <scope>NUCLEOTIDE SEQUENCE</scope>
    <source>
        <strain evidence="2">GSL018</strain>
    </source>
</reference>
<sequence>GEARDGWEACDVPQKREGDASPRRRPTSLWVPETALRKNSTVHEIEPVPRNQAHTTRIIEAAARNVGVLHRDFPEHSLSHERVENLPLEPNRTKRSTADQNKATQITGKSPHAQAPHSTKASESERFHGRATEARRSEPAHSESHKIFSSCTTPSSNPSSEMDQDSSRVDYQALFQRECQGLNDKRREAAVRARVLREGQVRNILDRETMITRALRASNARQEKVNAFTRDKLNHPDIFSRAPAKDVDIHARSEPPPKQYLRDEDREVRASAKFIVRMRNARRKTPKVVGEWSAEPRFEP</sequence>
<dbReference type="EMBL" id="GBEZ01024419">
    <property type="protein sequence ID" value="JAC62572.1"/>
    <property type="molecule type" value="Transcribed_RNA"/>
</dbReference>
<organism evidence="2">
    <name type="scientific">Tetraselmis sp. GSL018</name>
    <dbReference type="NCBI Taxonomy" id="582737"/>
    <lineage>
        <taxon>Eukaryota</taxon>
        <taxon>Viridiplantae</taxon>
        <taxon>Chlorophyta</taxon>
        <taxon>core chlorophytes</taxon>
        <taxon>Chlorodendrophyceae</taxon>
        <taxon>Chlorodendrales</taxon>
        <taxon>Chlorodendraceae</taxon>
        <taxon>Tetraselmis</taxon>
    </lineage>
</organism>
<feature type="compositionally biased region" description="Polar residues" evidence="1">
    <location>
        <begin position="98"/>
        <end position="108"/>
    </location>
</feature>
<feature type="region of interest" description="Disordered" evidence="1">
    <location>
        <begin position="78"/>
        <end position="167"/>
    </location>
</feature>
<feature type="region of interest" description="Disordered" evidence="1">
    <location>
        <begin position="1"/>
        <end position="28"/>
    </location>
</feature>
<feature type="compositionally biased region" description="Basic and acidic residues" evidence="1">
    <location>
        <begin position="120"/>
        <end position="146"/>
    </location>
</feature>